<evidence type="ECO:0000313" key="2">
    <source>
        <dbReference type="EMBL" id="KPM34490.1"/>
    </source>
</evidence>
<feature type="non-terminal residue" evidence="2">
    <location>
        <position position="1"/>
    </location>
</feature>
<dbReference type="OrthoDB" id="5318346at2759"/>
<accession>A0A0P7B683</accession>
<organism evidence="2 3">
    <name type="scientific">Neonectria ditissima</name>
    <dbReference type="NCBI Taxonomy" id="78410"/>
    <lineage>
        <taxon>Eukaryota</taxon>
        <taxon>Fungi</taxon>
        <taxon>Dikarya</taxon>
        <taxon>Ascomycota</taxon>
        <taxon>Pezizomycotina</taxon>
        <taxon>Sordariomycetes</taxon>
        <taxon>Hypocreomycetidae</taxon>
        <taxon>Hypocreales</taxon>
        <taxon>Nectriaceae</taxon>
        <taxon>Neonectria</taxon>
    </lineage>
</organism>
<evidence type="ECO:0000313" key="3">
    <source>
        <dbReference type="Proteomes" id="UP000050424"/>
    </source>
</evidence>
<dbReference type="STRING" id="78410.A0A0P7B683"/>
<dbReference type="Proteomes" id="UP000050424">
    <property type="component" value="Unassembled WGS sequence"/>
</dbReference>
<dbReference type="PANTHER" id="PTHR42080:SF1">
    <property type="entry name" value="SRR1-LIKE DOMAIN-CONTAINING PROTEIN"/>
    <property type="match status" value="1"/>
</dbReference>
<sequence>PLRALVAANTRRGLAVSRAVNLGVGTFDPVDGARDAKRCSQVQLLAFLVVVDELGSFFFPSPLSAYMSGILLNVPPPSSLEKVTGSKIDCVFQDPVFTQPDRDFLVGLGHRVVEDPVACAMVDAETLLFGVHLYRPVYAAALEKSLPAIFVGTGWDVWDELSRTDCLEKMEVMEKTYKKCAFPQDSHGSAFSSTSIYWKPVPEVENKAAETGDSLVVDGEVSRKLESKSIS</sequence>
<keyword evidence="3" id="KW-1185">Reference proteome</keyword>
<dbReference type="Pfam" id="PF07985">
    <property type="entry name" value="SRR1"/>
    <property type="match status" value="1"/>
</dbReference>
<dbReference type="InterPro" id="IPR012942">
    <property type="entry name" value="SRR1-like"/>
</dbReference>
<reference evidence="2 3" key="1">
    <citation type="submission" date="2015-09" db="EMBL/GenBank/DDBJ databases">
        <title>Draft genome of a European isolate of the apple canker pathogen Neonectria ditissima.</title>
        <authorList>
            <person name="Gomez-Cortecero A."/>
            <person name="Harrison R.J."/>
            <person name="Armitage A.D."/>
        </authorList>
    </citation>
    <scope>NUCLEOTIDE SEQUENCE [LARGE SCALE GENOMIC DNA]</scope>
    <source>
        <strain evidence="2 3">R09/05</strain>
    </source>
</reference>
<dbReference type="EMBL" id="LKCW01000333">
    <property type="protein sequence ID" value="KPM34490.1"/>
    <property type="molecule type" value="Genomic_DNA"/>
</dbReference>
<gene>
    <name evidence="2" type="ORF">AK830_g12085</name>
</gene>
<evidence type="ECO:0000259" key="1">
    <source>
        <dbReference type="Pfam" id="PF07985"/>
    </source>
</evidence>
<name>A0A0P7B683_9HYPO</name>
<proteinExistence type="predicted"/>
<dbReference type="PANTHER" id="PTHR42080">
    <property type="entry name" value="SRR1 DOMAIN-CONTAINING PROTEIN"/>
    <property type="match status" value="1"/>
</dbReference>
<feature type="domain" description="SRR1-like" evidence="1">
    <location>
        <begin position="14"/>
        <end position="198"/>
    </location>
</feature>
<protein>
    <recommendedName>
        <fullName evidence="1">SRR1-like domain-containing protein</fullName>
    </recommendedName>
</protein>
<comment type="caution">
    <text evidence="2">The sequence shown here is derived from an EMBL/GenBank/DDBJ whole genome shotgun (WGS) entry which is preliminary data.</text>
</comment>
<dbReference type="AlphaFoldDB" id="A0A0P7B683"/>